<proteinExistence type="predicted"/>
<dbReference type="RefSeq" id="WP_073063315.1">
    <property type="nucleotide sequence ID" value="NZ_FQUS01000009.1"/>
</dbReference>
<dbReference type="AlphaFoldDB" id="A0A1M5C9M1"/>
<keyword evidence="3" id="KW-1185">Reference proteome</keyword>
<keyword evidence="1" id="KW-0472">Membrane</keyword>
<name>A0A1M5C9M1_9BACT</name>
<dbReference type="Proteomes" id="UP000184041">
    <property type="component" value="Unassembled WGS sequence"/>
</dbReference>
<feature type="transmembrane region" description="Helical" evidence="1">
    <location>
        <begin position="150"/>
        <end position="168"/>
    </location>
</feature>
<reference evidence="2 3" key="1">
    <citation type="submission" date="2016-11" db="EMBL/GenBank/DDBJ databases">
        <authorList>
            <person name="Jaros S."/>
            <person name="Januszkiewicz K."/>
            <person name="Wedrychowicz H."/>
        </authorList>
    </citation>
    <scope>NUCLEOTIDE SEQUENCE [LARGE SCALE GENOMIC DNA]</scope>
    <source>
        <strain evidence="2 3">DSM 21986</strain>
    </source>
</reference>
<evidence type="ECO:0000313" key="2">
    <source>
        <dbReference type="EMBL" id="SHF51428.1"/>
    </source>
</evidence>
<feature type="transmembrane region" description="Helical" evidence="1">
    <location>
        <begin position="180"/>
        <end position="200"/>
    </location>
</feature>
<dbReference type="EMBL" id="FQUS01000009">
    <property type="protein sequence ID" value="SHF51428.1"/>
    <property type="molecule type" value="Genomic_DNA"/>
</dbReference>
<evidence type="ECO:0000256" key="1">
    <source>
        <dbReference type="SAM" id="Phobius"/>
    </source>
</evidence>
<accession>A0A1M5C9M1</accession>
<evidence type="ECO:0000313" key="3">
    <source>
        <dbReference type="Proteomes" id="UP000184041"/>
    </source>
</evidence>
<sequence length="203" mass="23029">MLWFDILLMLTSGYAAFELIKFAQGRGRLKFLGLTIAAFIFTFMEATAVIGGFFATSAVTAVVDFIVEWGHLICLAFILSALAIFIRESKPVFAQFPLIYTALPLFIIISYFFVYDSIVLKKWMFFLYQGGALMVSLMMYGLYSYRSRTYVIILAGIGLFFLAYILFWSFSAEARESLSWLWKLVLAGGIVTTVLGYKYAHNN</sequence>
<feature type="transmembrane region" description="Helical" evidence="1">
    <location>
        <begin position="98"/>
        <end position="114"/>
    </location>
</feature>
<feature type="transmembrane region" description="Helical" evidence="1">
    <location>
        <begin position="126"/>
        <end position="143"/>
    </location>
</feature>
<gene>
    <name evidence="2" type="ORF">SAMN05443144_109150</name>
</gene>
<protein>
    <submittedName>
        <fullName evidence="2">Uncharacterized protein</fullName>
    </submittedName>
</protein>
<keyword evidence="1" id="KW-1133">Transmembrane helix</keyword>
<organism evidence="2 3">
    <name type="scientific">Fodinibius roseus</name>
    <dbReference type="NCBI Taxonomy" id="1194090"/>
    <lineage>
        <taxon>Bacteria</taxon>
        <taxon>Pseudomonadati</taxon>
        <taxon>Balneolota</taxon>
        <taxon>Balneolia</taxon>
        <taxon>Balneolales</taxon>
        <taxon>Balneolaceae</taxon>
        <taxon>Fodinibius</taxon>
    </lineage>
</organism>
<feature type="transmembrane region" description="Helical" evidence="1">
    <location>
        <begin position="66"/>
        <end position="86"/>
    </location>
</feature>
<keyword evidence="1" id="KW-0812">Transmembrane</keyword>
<dbReference type="STRING" id="1194090.SAMN05443144_109150"/>
<dbReference type="OrthoDB" id="1524671at2"/>
<feature type="transmembrane region" description="Helical" evidence="1">
    <location>
        <begin position="31"/>
        <end position="54"/>
    </location>
</feature>